<dbReference type="PANTHER" id="PTHR36151:SF3">
    <property type="entry name" value="ER-BOUND OXYGENASE MPAB_MPAB'_RUBBER OXYGENASE CATALYTIC DOMAIN-CONTAINING PROTEIN"/>
    <property type="match status" value="1"/>
</dbReference>
<sequence>MPQSESSGSNVDLEKGTPPVHYDDKLIELPEILKESITGFGGFGALLLQIAHPGVARGVGNHSEFATRQIDRAEKTAIYVYMMVYGTQEEKNFIKEWVNRMHSRVKGGNGESAYFAQDPDLQLWVAATLYIGWVKSYEMAYGPLPEERAERVYQEFSVFGTSLQVPREKWPKDRAAFEEYYRHVIENDLRLVPEGEQVYWHIMHPNLPWVFKPFIPLALYLTKIFSVDYLPPEIRVTYGLKPTTKYDRFNRRLMIMQYKMTPKFIRSLPKRYYMKRGRVMVAKLKERGFTGDMRMRSH</sequence>
<dbReference type="EMBL" id="JBFTWV010000051">
    <property type="protein sequence ID" value="KAL2793886.1"/>
    <property type="molecule type" value="Genomic_DNA"/>
</dbReference>
<dbReference type="InterPro" id="IPR018713">
    <property type="entry name" value="MPAB/Lcp_cat_dom"/>
</dbReference>
<evidence type="ECO:0000313" key="2">
    <source>
        <dbReference type="EMBL" id="KAL2793886.1"/>
    </source>
</evidence>
<proteinExistence type="predicted"/>
<dbReference type="Proteomes" id="UP001610563">
    <property type="component" value="Unassembled WGS sequence"/>
</dbReference>
<comment type="caution">
    <text evidence="2">The sequence shown here is derived from an EMBL/GenBank/DDBJ whole genome shotgun (WGS) entry which is preliminary data.</text>
</comment>
<dbReference type="PANTHER" id="PTHR36151">
    <property type="entry name" value="BLR2777 PROTEIN"/>
    <property type="match status" value="1"/>
</dbReference>
<evidence type="ECO:0000313" key="3">
    <source>
        <dbReference type="Proteomes" id="UP001610563"/>
    </source>
</evidence>
<evidence type="ECO:0000259" key="1">
    <source>
        <dbReference type="Pfam" id="PF09995"/>
    </source>
</evidence>
<keyword evidence="3" id="KW-1185">Reference proteome</keyword>
<gene>
    <name evidence="2" type="ORF">BJX66DRAFT_338322</name>
</gene>
<feature type="domain" description="ER-bound oxygenase mpaB/mpaB'/Rubber oxygenase catalytic" evidence="1">
    <location>
        <begin position="36"/>
        <end position="254"/>
    </location>
</feature>
<name>A0ABR4G4B9_9EURO</name>
<organism evidence="2 3">
    <name type="scientific">Aspergillus keveii</name>
    <dbReference type="NCBI Taxonomy" id="714993"/>
    <lineage>
        <taxon>Eukaryota</taxon>
        <taxon>Fungi</taxon>
        <taxon>Dikarya</taxon>
        <taxon>Ascomycota</taxon>
        <taxon>Pezizomycotina</taxon>
        <taxon>Eurotiomycetes</taxon>
        <taxon>Eurotiomycetidae</taxon>
        <taxon>Eurotiales</taxon>
        <taxon>Aspergillaceae</taxon>
        <taxon>Aspergillus</taxon>
        <taxon>Aspergillus subgen. Nidulantes</taxon>
    </lineage>
</organism>
<dbReference type="Pfam" id="PF09995">
    <property type="entry name" value="MPAB_Lcp_cat"/>
    <property type="match status" value="1"/>
</dbReference>
<protein>
    <recommendedName>
        <fullName evidence="1">ER-bound oxygenase mpaB/mpaB'/Rubber oxygenase catalytic domain-containing protein</fullName>
    </recommendedName>
</protein>
<accession>A0ABR4G4B9</accession>
<reference evidence="2 3" key="1">
    <citation type="submission" date="2024-07" db="EMBL/GenBank/DDBJ databases">
        <title>Section-level genome sequencing and comparative genomics of Aspergillus sections Usti and Cavernicolus.</title>
        <authorList>
            <consortium name="Lawrence Berkeley National Laboratory"/>
            <person name="Nybo J.L."/>
            <person name="Vesth T.C."/>
            <person name="Theobald S."/>
            <person name="Frisvad J.C."/>
            <person name="Larsen T.O."/>
            <person name="Kjaerboelling I."/>
            <person name="Rothschild-Mancinelli K."/>
            <person name="Lyhne E.K."/>
            <person name="Kogle M.E."/>
            <person name="Barry K."/>
            <person name="Clum A."/>
            <person name="Na H."/>
            <person name="Ledsgaard L."/>
            <person name="Lin J."/>
            <person name="Lipzen A."/>
            <person name="Kuo A."/>
            <person name="Riley R."/>
            <person name="Mondo S."/>
            <person name="Labutti K."/>
            <person name="Haridas S."/>
            <person name="Pangalinan J."/>
            <person name="Salamov A.A."/>
            <person name="Simmons B.A."/>
            <person name="Magnuson J.K."/>
            <person name="Chen J."/>
            <person name="Drula E."/>
            <person name="Henrissat B."/>
            <person name="Wiebenga A."/>
            <person name="Lubbers R.J."/>
            <person name="Gomes A.C."/>
            <person name="Makela M.R."/>
            <person name="Stajich J."/>
            <person name="Grigoriev I.V."/>
            <person name="Mortensen U.H."/>
            <person name="De Vries R.P."/>
            <person name="Baker S.E."/>
            <person name="Andersen M.R."/>
        </authorList>
    </citation>
    <scope>NUCLEOTIDE SEQUENCE [LARGE SCALE GENOMIC DNA]</scope>
    <source>
        <strain evidence="2 3">CBS 209.92</strain>
    </source>
</reference>